<dbReference type="OrthoDB" id="9803892at2"/>
<dbReference type="InterPro" id="IPR016040">
    <property type="entry name" value="NAD(P)-bd_dom"/>
</dbReference>
<dbReference type="Pfam" id="PF13460">
    <property type="entry name" value="NAD_binding_10"/>
    <property type="match status" value="1"/>
</dbReference>
<gene>
    <name evidence="2" type="ORF">AWH48_18255</name>
</gene>
<proteinExistence type="predicted"/>
<dbReference type="PANTHER" id="PTHR15020">
    <property type="entry name" value="FLAVIN REDUCTASE-RELATED"/>
    <property type="match status" value="1"/>
</dbReference>
<dbReference type="InterPro" id="IPR036291">
    <property type="entry name" value="NAD(P)-bd_dom_sf"/>
</dbReference>
<sequence length="213" mass="22783">MNVLVIGAAGNIGRLVVKSLAENIQHHVKAMVRKTDQMRDMEKLDAKPILADLEQDFSYAMNDVNAVIFTAGSGSSTGHDKTIAVDLDGAVKAVDLAVKHGIKRFIMLSSMGADQPDAFPAFIQPYLEAKQAADTHLMKSGLNYTIVRPGELTNNPPTGKVTAAVQVPDRTGTVSRADVAEVIVQCLLSPETEGRVFELVAGSMPISEALKQV</sequence>
<organism evidence="2 3">
    <name type="scientific">Domibacillus aminovorans</name>
    <dbReference type="NCBI Taxonomy" id="29332"/>
    <lineage>
        <taxon>Bacteria</taxon>
        <taxon>Bacillati</taxon>
        <taxon>Bacillota</taxon>
        <taxon>Bacilli</taxon>
        <taxon>Bacillales</taxon>
        <taxon>Bacillaceae</taxon>
        <taxon>Domibacillus</taxon>
    </lineage>
</organism>
<accession>A0A177KY43</accession>
<comment type="caution">
    <text evidence="2">The sequence shown here is derived from an EMBL/GenBank/DDBJ whole genome shotgun (WGS) entry which is preliminary data.</text>
</comment>
<dbReference type="Gene3D" id="3.40.50.720">
    <property type="entry name" value="NAD(P)-binding Rossmann-like Domain"/>
    <property type="match status" value="1"/>
</dbReference>
<evidence type="ECO:0000259" key="1">
    <source>
        <dbReference type="Pfam" id="PF13460"/>
    </source>
</evidence>
<dbReference type="AlphaFoldDB" id="A0A177KY43"/>
<evidence type="ECO:0000313" key="2">
    <source>
        <dbReference type="EMBL" id="OAH58319.1"/>
    </source>
</evidence>
<feature type="domain" description="NAD(P)-binding" evidence="1">
    <location>
        <begin position="7"/>
        <end position="190"/>
    </location>
</feature>
<dbReference type="Proteomes" id="UP000077271">
    <property type="component" value="Unassembled WGS sequence"/>
</dbReference>
<dbReference type="PANTHER" id="PTHR15020:SF50">
    <property type="entry name" value="UPF0659 PROTEIN YMR090W"/>
    <property type="match status" value="1"/>
</dbReference>
<dbReference type="EMBL" id="LQWZ01000010">
    <property type="protein sequence ID" value="OAH58319.1"/>
    <property type="molecule type" value="Genomic_DNA"/>
</dbReference>
<protein>
    <submittedName>
        <fullName evidence="2">NAD-dependent dehydratase</fullName>
    </submittedName>
</protein>
<dbReference type="SUPFAM" id="SSF51735">
    <property type="entry name" value="NAD(P)-binding Rossmann-fold domains"/>
    <property type="match status" value="1"/>
</dbReference>
<evidence type="ECO:0000313" key="3">
    <source>
        <dbReference type="Proteomes" id="UP000077271"/>
    </source>
</evidence>
<name>A0A177KY43_9BACI</name>
<dbReference type="RefSeq" id="WP_018394271.1">
    <property type="nucleotide sequence ID" value="NZ_LQWZ01000010.1"/>
</dbReference>
<reference evidence="2 3" key="1">
    <citation type="submission" date="2016-01" db="EMBL/GenBank/DDBJ databases">
        <title>Investigation of taxonomic status of Bacillus aminovorans.</title>
        <authorList>
            <person name="Verma A."/>
            <person name="Pal Y."/>
            <person name="Krishnamurthi S."/>
        </authorList>
    </citation>
    <scope>NUCLEOTIDE SEQUENCE [LARGE SCALE GENOMIC DNA]</scope>
    <source>
        <strain evidence="2 3">DSM 4337</strain>
    </source>
</reference>
<dbReference type="CDD" id="cd05243">
    <property type="entry name" value="SDR_a5"/>
    <property type="match status" value="1"/>
</dbReference>